<feature type="active site" description="Nucleophile" evidence="5">
    <location>
        <position position="35"/>
    </location>
</feature>
<proteinExistence type="inferred from homology"/>
<organism evidence="7 8">
    <name type="scientific">Cichlidogyrus casuarinus</name>
    <dbReference type="NCBI Taxonomy" id="1844966"/>
    <lineage>
        <taxon>Eukaryota</taxon>
        <taxon>Metazoa</taxon>
        <taxon>Spiralia</taxon>
        <taxon>Lophotrochozoa</taxon>
        <taxon>Platyhelminthes</taxon>
        <taxon>Monogenea</taxon>
        <taxon>Monopisthocotylea</taxon>
        <taxon>Dactylogyridea</taxon>
        <taxon>Ancyrocephalidae</taxon>
        <taxon>Cichlidogyrus</taxon>
    </lineage>
</organism>
<reference evidence="7 8" key="1">
    <citation type="submission" date="2024-11" db="EMBL/GenBank/DDBJ databases">
        <title>Adaptive evolution of stress response genes in parasites aligns with host niche diversity.</title>
        <authorList>
            <person name="Hahn C."/>
            <person name="Resl P."/>
        </authorList>
    </citation>
    <scope>NUCLEOTIDE SEQUENCE [LARGE SCALE GENOMIC DNA]</scope>
    <source>
        <strain evidence="7">EGGRZ-B1_66</strain>
        <tissue evidence="7">Body</tissue>
    </source>
</reference>
<keyword evidence="8" id="KW-1185">Reference proteome</keyword>
<dbReference type="Proteomes" id="UP001626550">
    <property type="component" value="Unassembled WGS sequence"/>
</dbReference>
<comment type="caution">
    <text evidence="7">The sequence shown here is derived from an EMBL/GenBank/DDBJ whole genome shotgun (WGS) entry which is preliminary data.</text>
</comment>
<feature type="domain" description="SAM-dependent MTase RsmB/NOP-type" evidence="6">
    <location>
        <begin position="1"/>
        <end position="130"/>
    </location>
</feature>
<evidence type="ECO:0000256" key="4">
    <source>
        <dbReference type="ARBA" id="ARBA00022884"/>
    </source>
</evidence>
<name>A0ABD2QR04_9PLAT</name>
<protein>
    <recommendedName>
        <fullName evidence="6">SAM-dependent MTase RsmB/NOP-type domain-containing protein</fullName>
    </recommendedName>
</protein>
<keyword evidence="3 5" id="KW-0949">S-adenosyl-L-methionine</keyword>
<comment type="caution">
    <text evidence="5">Lacks conserved residue(s) required for the propagation of feature annotation.</text>
</comment>
<sequence length="131" mass="14354">MTLTIRDSRAFGSLRPLLDAMRHCKVGGSVVYSTCTMSPAQNEHVVDAALQKVARDNPDSLFGLVNLAPLAKLVSRAKPLNPIWARTVIAQRPHGLKVPSSFQFVPIGIQILPTIAANYGPSFMAKIKRYR</sequence>
<dbReference type="PANTHER" id="PTHR22807">
    <property type="entry name" value="NOP2 YEAST -RELATED NOL1/NOP2/FMU SUN DOMAIN-CONTAINING"/>
    <property type="match status" value="1"/>
</dbReference>
<dbReference type="PANTHER" id="PTHR22807:SF30">
    <property type="entry name" value="28S RRNA (CYTOSINE(4447)-C(5))-METHYLTRANSFERASE-RELATED"/>
    <property type="match status" value="1"/>
</dbReference>
<evidence type="ECO:0000256" key="3">
    <source>
        <dbReference type="ARBA" id="ARBA00022691"/>
    </source>
</evidence>
<comment type="similarity">
    <text evidence="5">Belongs to the class I-like SAM-binding methyltransferase superfamily. RsmB/NOP family.</text>
</comment>
<dbReference type="GO" id="GO:0032259">
    <property type="term" value="P:methylation"/>
    <property type="evidence" value="ECO:0007669"/>
    <property type="project" value="UniProtKB-KW"/>
</dbReference>
<dbReference type="GO" id="GO:0003723">
    <property type="term" value="F:RNA binding"/>
    <property type="evidence" value="ECO:0007669"/>
    <property type="project" value="UniProtKB-UniRule"/>
</dbReference>
<dbReference type="Pfam" id="PF01189">
    <property type="entry name" value="Methyltr_RsmB-F"/>
    <property type="match status" value="1"/>
</dbReference>
<dbReference type="InterPro" id="IPR001678">
    <property type="entry name" value="MeTrfase_RsmB-F_NOP2_dom"/>
</dbReference>
<dbReference type="AlphaFoldDB" id="A0ABD2QR04"/>
<keyword evidence="1 5" id="KW-0489">Methyltransferase</keyword>
<dbReference type="EMBL" id="JBJKFK010000021">
    <property type="protein sequence ID" value="KAL3320916.1"/>
    <property type="molecule type" value="Genomic_DNA"/>
</dbReference>
<dbReference type="InterPro" id="IPR049560">
    <property type="entry name" value="MeTrfase_RsmB-F_NOP2_cat"/>
</dbReference>
<evidence type="ECO:0000313" key="7">
    <source>
        <dbReference type="EMBL" id="KAL3320916.1"/>
    </source>
</evidence>
<keyword evidence="4 5" id="KW-0694">RNA-binding</keyword>
<dbReference type="InterPro" id="IPR023267">
    <property type="entry name" value="RCMT"/>
</dbReference>
<gene>
    <name evidence="7" type="ORF">Ciccas_000401</name>
</gene>
<dbReference type="SUPFAM" id="SSF53335">
    <property type="entry name" value="S-adenosyl-L-methionine-dependent methyltransferases"/>
    <property type="match status" value="1"/>
</dbReference>
<evidence type="ECO:0000256" key="2">
    <source>
        <dbReference type="ARBA" id="ARBA00022679"/>
    </source>
</evidence>
<dbReference type="InterPro" id="IPR029063">
    <property type="entry name" value="SAM-dependent_MTases_sf"/>
</dbReference>
<dbReference type="PROSITE" id="PS51686">
    <property type="entry name" value="SAM_MT_RSMB_NOP"/>
    <property type="match status" value="1"/>
</dbReference>
<evidence type="ECO:0000256" key="1">
    <source>
        <dbReference type="ARBA" id="ARBA00022603"/>
    </source>
</evidence>
<keyword evidence="2 5" id="KW-0808">Transferase</keyword>
<evidence type="ECO:0000259" key="6">
    <source>
        <dbReference type="PROSITE" id="PS51686"/>
    </source>
</evidence>
<dbReference type="Gene3D" id="3.40.50.150">
    <property type="entry name" value="Vaccinia Virus protein VP39"/>
    <property type="match status" value="1"/>
</dbReference>
<dbReference type="GO" id="GO:0008168">
    <property type="term" value="F:methyltransferase activity"/>
    <property type="evidence" value="ECO:0007669"/>
    <property type="project" value="UniProtKB-KW"/>
</dbReference>
<evidence type="ECO:0000313" key="8">
    <source>
        <dbReference type="Proteomes" id="UP001626550"/>
    </source>
</evidence>
<accession>A0ABD2QR04</accession>
<evidence type="ECO:0000256" key="5">
    <source>
        <dbReference type="PROSITE-ProRule" id="PRU01023"/>
    </source>
</evidence>